<gene>
    <name evidence="1" type="ORF">BD410DRAFT_399595</name>
</gene>
<name>A0A4Y7PW76_9AGAM</name>
<sequence length="104" mass="11224">MEMKNYLMTELVVSTCVAAEAEPVGEVVPKSGLEGNFGLVGSARSGGRVEMDTHRGENIDLDRPISFRITICSCSVNAHSVECVFALRLPDLVGFHFEVSAGHQ</sequence>
<dbReference type="VEuPathDB" id="FungiDB:BD410DRAFT_399595"/>
<reference evidence="1 2" key="1">
    <citation type="submission" date="2018-06" db="EMBL/GenBank/DDBJ databases">
        <title>A transcriptomic atlas of mushroom development highlights an independent origin of complex multicellularity.</title>
        <authorList>
            <consortium name="DOE Joint Genome Institute"/>
            <person name="Krizsan K."/>
            <person name="Almasi E."/>
            <person name="Merenyi Z."/>
            <person name="Sahu N."/>
            <person name="Viragh M."/>
            <person name="Koszo T."/>
            <person name="Mondo S."/>
            <person name="Kiss B."/>
            <person name="Balint B."/>
            <person name="Kues U."/>
            <person name="Barry K."/>
            <person name="Hegedus J.C."/>
            <person name="Henrissat B."/>
            <person name="Johnson J."/>
            <person name="Lipzen A."/>
            <person name="Ohm R."/>
            <person name="Nagy I."/>
            <person name="Pangilinan J."/>
            <person name="Yan J."/>
            <person name="Xiong Y."/>
            <person name="Grigoriev I.V."/>
            <person name="Hibbett D.S."/>
            <person name="Nagy L.G."/>
        </authorList>
    </citation>
    <scope>NUCLEOTIDE SEQUENCE [LARGE SCALE GENOMIC DNA]</scope>
    <source>
        <strain evidence="1 2">SZMC22713</strain>
    </source>
</reference>
<dbReference type="EMBL" id="ML170194">
    <property type="protein sequence ID" value="TDL19657.1"/>
    <property type="molecule type" value="Genomic_DNA"/>
</dbReference>
<keyword evidence="2" id="KW-1185">Reference proteome</keyword>
<evidence type="ECO:0000313" key="2">
    <source>
        <dbReference type="Proteomes" id="UP000294933"/>
    </source>
</evidence>
<proteinExistence type="predicted"/>
<organism evidence="1 2">
    <name type="scientific">Rickenella mellea</name>
    <dbReference type="NCBI Taxonomy" id="50990"/>
    <lineage>
        <taxon>Eukaryota</taxon>
        <taxon>Fungi</taxon>
        <taxon>Dikarya</taxon>
        <taxon>Basidiomycota</taxon>
        <taxon>Agaricomycotina</taxon>
        <taxon>Agaricomycetes</taxon>
        <taxon>Hymenochaetales</taxon>
        <taxon>Rickenellaceae</taxon>
        <taxon>Rickenella</taxon>
    </lineage>
</organism>
<dbReference type="AlphaFoldDB" id="A0A4Y7PW76"/>
<accession>A0A4Y7PW76</accession>
<protein>
    <submittedName>
        <fullName evidence="1">Uncharacterized protein</fullName>
    </submittedName>
</protein>
<evidence type="ECO:0000313" key="1">
    <source>
        <dbReference type="EMBL" id="TDL19657.1"/>
    </source>
</evidence>
<dbReference type="Proteomes" id="UP000294933">
    <property type="component" value="Unassembled WGS sequence"/>
</dbReference>